<dbReference type="InterPro" id="IPR006702">
    <property type="entry name" value="CASP_dom"/>
</dbReference>
<evidence type="ECO:0000256" key="6">
    <source>
        <dbReference type="ARBA" id="ARBA00022989"/>
    </source>
</evidence>
<evidence type="ECO:0000256" key="7">
    <source>
        <dbReference type="ARBA" id="ARBA00023136"/>
    </source>
</evidence>
<evidence type="ECO:0000259" key="9">
    <source>
        <dbReference type="Pfam" id="PF04535"/>
    </source>
</evidence>
<comment type="subunit">
    <text evidence="3 8">Homodimer and heterodimers.</text>
</comment>
<comment type="similarity">
    <text evidence="2 8">Belongs to the Casparian strip membrane proteins (CASP) family.</text>
</comment>
<keyword evidence="6 8" id="KW-1133">Transmembrane helix</keyword>
<dbReference type="PANTHER" id="PTHR33573">
    <property type="entry name" value="CASP-LIKE PROTEIN 4A4"/>
    <property type="match status" value="1"/>
</dbReference>
<dbReference type="Pfam" id="PF04535">
    <property type="entry name" value="CASP_dom"/>
    <property type="match status" value="1"/>
</dbReference>
<protein>
    <recommendedName>
        <fullName evidence="8">CASP-like protein</fullName>
    </recommendedName>
</protein>
<proteinExistence type="inferred from homology"/>
<sequence>MSQLQYHHEEPRASKESKINLATRVATFASLAVTIIVLQTNRANVKTIDGGEFKLTYDNYFDTYKYVFYVSIIGLFYTLLLIPFAVYYLRAKKRLIDSYILLQLEFYGDKVNRTPINNTNNEIIV</sequence>
<reference evidence="10 11" key="1">
    <citation type="submission" date="2024-11" db="EMBL/GenBank/DDBJ databases">
        <title>A near-complete genome assembly of Cinchona calisaya.</title>
        <authorList>
            <person name="Lian D.C."/>
            <person name="Zhao X.W."/>
            <person name="Wei L."/>
        </authorList>
    </citation>
    <scope>NUCLEOTIDE SEQUENCE [LARGE SCALE GENOMIC DNA]</scope>
    <source>
        <tissue evidence="10">Nenye</tissue>
    </source>
</reference>
<evidence type="ECO:0000313" key="11">
    <source>
        <dbReference type="Proteomes" id="UP001630127"/>
    </source>
</evidence>
<feature type="transmembrane region" description="Helical" evidence="8">
    <location>
        <begin position="21"/>
        <end position="38"/>
    </location>
</feature>
<organism evidence="10 11">
    <name type="scientific">Cinchona calisaya</name>
    <dbReference type="NCBI Taxonomy" id="153742"/>
    <lineage>
        <taxon>Eukaryota</taxon>
        <taxon>Viridiplantae</taxon>
        <taxon>Streptophyta</taxon>
        <taxon>Embryophyta</taxon>
        <taxon>Tracheophyta</taxon>
        <taxon>Spermatophyta</taxon>
        <taxon>Magnoliopsida</taxon>
        <taxon>eudicotyledons</taxon>
        <taxon>Gunneridae</taxon>
        <taxon>Pentapetalae</taxon>
        <taxon>asterids</taxon>
        <taxon>lamiids</taxon>
        <taxon>Gentianales</taxon>
        <taxon>Rubiaceae</taxon>
        <taxon>Cinchonoideae</taxon>
        <taxon>Cinchoneae</taxon>
        <taxon>Cinchona</taxon>
    </lineage>
</organism>
<dbReference type="GO" id="GO:0005886">
    <property type="term" value="C:plasma membrane"/>
    <property type="evidence" value="ECO:0007669"/>
    <property type="project" value="UniProtKB-SubCell"/>
</dbReference>
<gene>
    <name evidence="10" type="ORF">ACH5RR_036584</name>
</gene>
<comment type="subcellular location">
    <subcellularLocation>
        <location evidence="1 8">Cell membrane</location>
        <topology evidence="1 8">Multi-pass membrane protein</topology>
    </subcellularLocation>
</comment>
<evidence type="ECO:0000313" key="10">
    <source>
        <dbReference type="EMBL" id="KAL3502135.1"/>
    </source>
</evidence>
<evidence type="ECO:0000256" key="4">
    <source>
        <dbReference type="ARBA" id="ARBA00022475"/>
    </source>
</evidence>
<dbReference type="Proteomes" id="UP001630127">
    <property type="component" value="Unassembled WGS sequence"/>
</dbReference>
<evidence type="ECO:0000256" key="5">
    <source>
        <dbReference type="ARBA" id="ARBA00022692"/>
    </source>
</evidence>
<name>A0ABD2Y8J5_9GENT</name>
<keyword evidence="5 8" id="KW-0812">Transmembrane</keyword>
<dbReference type="PANTHER" id="PTHR33573:SF14">
    <property type="entry name" value="CASP-LIKE PROTEIN"/>
    <property type="match status" value="1"/>
</dbReference>
<keyword evidence="4 8" id="KW-1003">Cell membrane</keyword>
<evidence type="ECO:0000256" key="8">
    <source>
        <dbReference type="RuleBase" id="RU361233"/>
    </source>
</evidence>
<accession>A0ABD2Y8J5</accession>
<comment type="caution">
    <text evidence="10">The sequence shown here is derived from an EMBL/GenBank/DDBJ whole genome shotgun (WGS) entry which is preliminary data.</text>
</comment>
<keyword evidence="11" id="KW-1185">Reference proteome</keyword>
<keyword evidence="7 8" id="KW-0472">Membrane</keyword>
<evidence type="ECO:0000256" key="2">
    <source>
        <dbReference type="ARBA" id="ARBA00007651"/>
    </source>
</evidence>
<comment type="caution">
    <text evidence="8">Lacks conserved residue(s) required for the propagation of feature annotation.</text>
</comment>
<feature type="transmembrane region" description="Helical" evidence="8">
    <location>
        <begin position="66"/>
        <end position="89"/>
    </location>
</feature>
<dbReference type="EMBL" id="JBJUIK010000015">
    <property type="protein sequence ID" value="KAL3502135.1"/>
    <property type="molecule type" value="Genomic_DNA"/>
</dbReference>
<evidence type="ECO:0000256" key="3">
    <source>
        <dbReference type="ARBA" id="ARBA00011489"/>
    </source>
</evidence>
<evidence type="ECO:0000256" key="1">
    <source>
        <dbReference type="ARBA" id="ARBA00004651"/>
    </source>
</evidence>
<dbReference type="AlphaFoldDB" id="A0ABD2Y8J5"/>
<feature type="domain" description="Casparian strip membrane protein" evidence="9">
    <location>
        <begin position="15"/>
        <end position="111"/>
    </location>
</feature>